<evidence type="ECO:0000313" key="6">
    <source>
        <dbReference type="Proteomes" id="UP000521872"/>
    </source>
</evidence>
<gene>
    <name evidence="5" type="ORF">D9613_007721</name>
</gene>
<sequence length="286" mass="31912">MKITVTGCNGRVGRRVVKLALERGNIVTGIDVIQPPFATAEEPWFDSPAFTFKQADLQDFESVLDVLAGSDAVINLAACPDPGDYKVKSHNDNVVISWNILRSCAELGIKRVAQASSVNVITLVYSTAQRLHYFPIDESHPCEPDDPYGLSKVICEMQADTIVRRYTDMTIASLRLHWTIPDRSMALGDGDSSQRLKDLWGYVQRDSAAHAFLLSIEDNGKWNGHERYFITAPHTAADEDTAILIQRYFPDVPIKEGKEIQGKQSLFDCSKAAALLDWHHVNDLPR</sequence>
<evidence type="ECO:0000259" key="4">
    <source>
        <dbReference type="Pfam" id="PF01370"/>
    </source>
</evidence>
<dbReference type="EMBL" id="JAACJL010000045">
    <property type="protein sequence ID" value="KAF4613790.1"/>
    <property type="molecule type" value="Genomic_DNA"/>
</dbReference>
<dbReference type="PANTHER" id="PTHR43103:SF5">
    <property type="entry name" value="4-EPIMERASE, PUTATIVE (AFU_ORTHOLOGUE AFUA_7G00360)-RELATED"/>
    <property type="match status" value="1"/>
</dbReference>
<keyword evidence="2" id="KW-0560">Oxidoreductase</keyword>
<protein>
    <recommendedName>
        <fullName evidence="4">NAD-dependent epimerase/dehydratase domain-containing protein</fullName>
    </recommendedName>
</protein>
<comment type="caution">
    <text evidence="5">The sequence shown here is derived from an EMBL/GenBank/DDBJ whole genome shotgun (WGS) entry which is preliminary data.</text>
</comment>
<keyword evidence="6" id="KW-1185">Reference proteome</keyword>
<dbReference type="Gene3D" id="3.40.50.720">
    <property type="entry name" value="NAD(P)-binding Rossmann-like Domain"/>
    <property type="match status" value="1"/>
</dbReference>
<dbReference type="Proteomes" id="UP000521872">
    <property type="component" value="Unassembled WGS sequence"/>
</dbReference>
<dbReference type="Pfam" id="PF01370">
    <property type="entry name" value="Epimerase"/>
    <property type="match status" value="1"/>
</dbReference>
<evidence type="ECO:0000256" key="1">
    <source>
        <dbReference type="ARBA" id="ARBA00007637"/>
    </source>
</evidence>
<accession>A0A8H4QMC8</accession>
<name>A0A8H4QMC8_9AGAR</name>
<dbReference type="SUPFAM" id="SSF51735">
    <property type="entry name" value="NAD(P)-binding Rossmann-fold domains"/>
    <property type="match status" value="1"/>
</dbReference>
<dbReference type="AlphaFoldDB" id="A0A8H4QMC8"/>
<keyword evidence="3" id="KW-0520">NAD</keyword>
<proteinExistence type="inferred from homology"/>
<comment type="similarity">
    <text evidence="1">Belongs to the NAD(P)-dependent epimerase/dehydratase family.</text>
</comment>
<feature type="domain" description="NAD-dependent epimerase/dehydratase" evidence="4">
    <location>
        <begin position="3"/>
        <end position="176"/>
    </location>
</feature>
<dbReference type="InterPro" id="IPR036291">
    <property type="entry name" value="NAD(P)-bd_dom_sf"/>
</dbReference>
<dbReference type="InterPro" id="IPR001509">
    <property type="entry name" value="Epimerase_deHydtase"/>
</dbReference>
<dbReference type="PANTHER" id="PTHR43103">
    <property type="entry name" value="NUCLEOSIDE-DIPHOSPHATE-SUGAR EPIMERASE"/>
    <property type="match status" value="1"/>
</dbReference>
<evidence type="ECO:0000313" key="5">
    <source>
        <dbReference type="EMBL" id="KAF4613790.1"/>
    </source>
</evidence>
<reference evidence="5 6" key="1">
    <citation type="submission" date="2019-12" db="EMBL/GenBank/DDBJ databases">
        <authorList>
            <person name="Floudas D."/>
            <person name="Bentzer J."/>
            <person name="Ahren D."/>
            <person name="Johansson T."/>
            <person name="Persson P."/>
            <person name="Tunlid A."/>
        </authorList>
    </citation>
    <scope>NUCLEOTIDE SEQUENCE [LARGE SCALE GENOMIC DNA]</scope>
    <source>
        <strain evidence="5 6">CBS 102.39</strain>
    </source>
</reference>
<evidence type="ECO:0000256" key="3">
    <source>
        <dbReference type="ARBA" id="ARBA00023027"/>
    </source>
</evidence>
<organism evidence="5 6">
    <name type="scientific">Agrocybe pediades</name>
    <dbReference type="NCBI Taxonomy" id="84607"/>
    <lineage>
        <taxon>Eukaryota</taxon>
        <taxon>Fungi</taxon>
        <taxon>Dikarya</taxon>
        <taxon>Basidiomycota</taxon>
        <taxon>Agaricomycotina</taxon>
        <taxon>Agaricomycetes</taxon>
        <taxon>Agaricomycetidae</taxon>
        <taxon>Agaricales</taxon>
        <taxon>Agaricineae</taxon>
        <taxon>Strophariaceae</taxon>
        <taxon>Agrocybe</taxon>
    </lineage>
</organism>
<evidence type="ECO:0000256" key="2">
    <source>
        <dbReference type="ARBA" id="ARBA00023002"/>
    </source>
</evidence>
<dbReference type="GO" id="GO:0016491">
    <property type="term" value="F:oxidoreductase activity"/>
    <property type="evidence" value="ECO:0007669"/>
    <property type="project" value="UniProtKB-KW"/>
</dbReference>